<evidence type="ECO:0000256" key="4">
    <source>
        <dbReference type="ARBA" id="ARBA00022771"/>
    </source>
</evidence>
<dbReference type="EMBL" id="BPVZ01000022">
    <property type="protein sequence ID" value="GKV05104.1"/>
    <property type="molecule type" value="Genomic_DNA"/>
</dbReference>
<dbReference type="GO" id="GO:0005634">
    <property type="term" value="C:nucleus"/>
    <property type="evidence" value="ECO:0007669"/>
    <property type="project" value="UniProtKB-SubCell"/>
</dbReference>
<dbReference type="PANTHER" id="PTHR46481">
    <property type="entry name" value="ZINC FINGER BED DOMAIN-CONTAINING PROTEIN 4"/>
    <property type="match status" value="1"/>
</dbReference>
<dbReference type="InterPro" id="IPR036236">
    <property type="entry name" value="Znf_C2H2_sf"/>
</dbReference>
<feature type="compositionally biased region" description="Low complexity" evidence="11">
    <location>
        <begin position="18"/>
        <end position="31"/>
    </location>
</feature>
<evidence type="ECO:0000256" key="3">
    <source>
        <dbReference type="ARBA" id="ARBA00022723"/>
    </source>
</evidence>
<keyword evidence="5" id="KW-0862">Zinc</keyword>
<sequence>MENSENTEKSKEGTNSGTIAAADNTTKNTTDGSTNAKSDQAKSNAATAIGATRPSLSVQRKPMKRKVWVWKFFDEFTDENGKTRAWCHFCDCDLAAESRTNGTTPLKNHYNSCKMNHVNVMVQQILLNFQKVLEVDDVDGREVTQLTTTSRKFDEQAVRKVLAKMLIVDELPFSSVEHPGFVKFCQVACPLFNIASRRTITRDILSIYSNMKEDLKTYFKNGNQRVSLTTDTWTSLQRASYMCVTAHWIDANCWLRKKIQSFVPVDSHKGDALGDMLERCLREWGIDKVYCVTLDNASANDGLVRHLKGCLQKWGTSILGGQDLHMRCAAHIINLVVNDGFKEMQPSVNAVRAAVRYVRESPMRQKLFFECAKFEKIECEKMLSLDTPTRWNSLYLILEVAEKYELAFGSFARRDAHYEDALDHAIPTHEDWENCRKLVDFLGHFYCMTLKVSGNWYATSNLYFLEICSLDALLKEWEELSDIDLVMLTIKMRDKFDKYWETPVEMNKNIFIGMVLDPRYKLDKFGQLVKDETYKLFEENKKRIQGVGTGSSNSKSLSNSNVNSSGENSVSSVTAGGSSVSTSVEMNPSQRWQEKMKMKYKKYNNDNGATSEQSELNKYLAEAVEKDNPDLNILAWWKLNSPRFPVLGAMAKDVLAVRISTVASESCFSTSGRVLDAFRSSLTPKTVQALICAQDWLKPKGNLVFDEEDLDNLLNIEPCVEKLGLEIFFLDNGRQKLLNVDTLMLANFIV</sequence>
<keyword evidence="8" id="KW-0804">Transcription</keyword>
<keyword evidence="4 10" id="KW-0863">Zinc-finger</keyword>
<organism evidence="13 14">
    <name type="scientific">Rubroshorea leprosula</name>
    <dbReference type="NCBI Taxonomy" id="152421"/>
    <lineage>
        <taxon>Eukaryota</taxon>
        <taxon>Viridiplantae</taxon>
        <taxon>Streptophyta</taxon>
        <taxon>Embryophyta</taxon>
        <taxon>Tracheophyta</taxon>
        <taxon>Spermatophyta</taxon>
        <taxon>Magnoliopsida</taxon>
        <taxon>eudicotyledons</taxon>
        <taxon>Gunneridae</taxon>
        <taxon>Pentapetalae</taxon>
        <taxon>rosids</taxon>
        <taxon>malvids</taxon>
        <taxon>Malvales</taxon>
        <taxon>Dipterocarpaceae</taxon>
        <taxon>Rubroshorea</taxon>
    </lineage>
</organism>
<evidence type="ECO:0000256" key="10">
    <source>
        <dbReference type="PROSITE-ProRule" id="PRU00027"/>
    </source>
</evidence>
<dbReference type="InterPro" id="IPR025525">
    <property type="entry name" value="hAT-like_transposase_RNase-H"/>
</dbReference>
<dbReference type="PANTHER" id="PTHR46481:SF7">
    <property type="entry name" value="ZINC FINGER BED DOMAIN-CONTAINING PROTEIN RICESLEEPER 2-LIKE"/>
    <property type="match status" value="1"/>
</dbReference>
<feature type="compositionally biased region" description="Polar residues" evidence="11">
    <location>
        <begin position="32"/>
        <end position="46"/>
    </location>
</feature>
<keyword evidence="7" id="KW-0238">DNA-binding</keyword>
<comment type="caution">
    <text evidence="13">The sequence shown here is derived from an EMBL/GenBank/DDBJ whole genome shotgun (WGS) entry which is preliminary data.</text>
</comment>
<evidence type="ECO:0000256" key="7">
    <source>
        <dbReference type="ARBA" id="ARBA00023125"/>
    </source>
</evidence>
<dbReference type="PROSITE" id="PS50808">
    <property type="entry name" value="ZF_BED"/>
    <property type="match status" value="1"/>
</dbReference>
<evidence type="ECO:0000313" key="14">
    <source>
        <dbReference type="Proteomes" id="UP001054252"/>
    </source>
</evidence>
<dbReference type="InterPro" id="IPR012337">
    <property type="entry name" value="RNaseH-like_sf"/>
</dbReference>
<keyword evidence="9" id="KW-0539">Nucleus</keyword>
<dbReference type="InterPro" id="IPR003656">
    <property type="entry name" value="Znf_BED"/>
</dbReference>
<dbReference type="SUPFAM" id="SSF140996">
    <property type="entry name" value="Hermes dimerisation domain"/>
    <property type="match status" value="1"/>
</dbReference>
<evidence type="ECO:0000256" key="9">
    <source>
        <dbReference type="ARBA" id="ARBA00023242"/>
    </source>
</evidence>
<evidence type="ECO:0000313" key="13">
    <source>
        <dbReference type="EMBL" id="GKV05104.1"/>
    </source>
</evidence>
<dbReference type="GO" id="GO:0046983">
    <property type="term" value="F:protein dimerization activity"/>
    <property type="evidence" value="ECO:0007669"/>
    <property type="project" value="InterPro"/>
</dbReference>
<evidence type="ECO:0000256" key="6">
    <source>
        <dbReference type="ARBA" id="ARBA00023015"/>
    </source>
</evidence>
<feature type="compositionally biased region" description="Low complexity" evidence="11">
    <location>
        <begin position="551"/>
        <end position="584"/>
    </location>
</feature>
<evidence type="ECO:0000256" key="2">
    <source>
        <dbReference type="ARBA" id="ARBA00011738"/>
    </source>
</evidence>
<feature type="region of interest" description="Disordered" evidence="11">
    <location>
        <begin position="1"/>
        <end position="57"/>
    </location>
</feature>
<name>A0AAV5IYV0_9ROSI</name>
<keyword evidence="6" id="KW-0805">Transcription regulation</keyword>
<proteinExistence type="predicted"/>
<dbReference type="InterPro" id="IPR052035">
    <property type="entry name" value="ZnF_BED_domain_contain"/>
</dbReference>
<dbReference type="Pfam" id="PF14372">
    <property type="entry name" value="hAT-like_RNase-H"/>
    <property type="match status" value="1"/>
</dbReference>
<comment type="subunit">
    <text evidence="2">Homodimer.</text>
</comment>
<dbReference type="GO" id="GO:0008270">
    <property type="term" value="F:zinc ion binding"/>
    <property type="evidence" value="ECO:0007669"/>
    <property type="project" value="UniProtKB-KW"/>
</dbReference>
<feature type="domain" description="BED-type" evidence="12">
    <location>
        <begin position="64"/>
        <end position="124"/>
    </location>
</feature>
<dbReference type="AlphaFoldDB" id="A0AAV5IYV0"/>
<dbReference type="InterPro" id="IPR008906">
    <property type="entry name" value="HATC_C_dom"/>
</dbReference>
<accession>A0AAV5IYV0</accession>
<dbReference type="Proteomes" id="UP001054252">
    <property type="component" value="Unassembled WGS sequence"/>
</dbReference>
<evidence type="ECO:0000256" key="8">
    <source>
        <dbReference type="ARBA" id="ARBA00023163"/>
    </source>
</evidence>
<comment type="subcellular location">
    <subcellularLocation>
        <location evidence="1">Nucleus</location>
    </subcellularLocation>
</comment>
<dbReference type="SMART" id="SM00614">
    <property type="entry name" value="ZnF_BED"/>
    <property type="match status" value="1"/>
</dbReference>
<dbReference type="Pfam" id="PF05699">
    <property type="entry name" value="Dimer_Tnp_hAT"/>
    <property type="match status" value="1"/>
</dbReference>
<protein>
    <recommendedName>
        <fullName evidence="12">BED-type domain-containing protein</fullName>
    </recommendedName>
</protein>
<keyword evidence="3" id="KW-0479">Metal-binding</keyword>
<reference evidence="13 14" key="1">
    <citation type="journal article" date="2021" name="Commun. Biol.">
        <title>The genome of Shorea leprosula (Dipterocarpaceae) highlights the ecological relevance of drought in aseasonal tropical rainforests.</title>
        <authorList>
            <person name="Ng K.K.S."/>
            <person name="Kobayashi M.J."/>
            <person name="Fawcett J.A."/>
            <person name="Hatakeyama M."/>
            <person name="Paape T."/>
            <person name="Ng C.H."/>
            <person name="Ang C.C."/>
            <person name="Tnah L.H."/>
            <person name="Lee C.T."/>
            <person name="Nishiyama T."/>
            <person name="Sese J."/>
            <person name="O'Brien M.J."/>
            <person name="Copetti D."/>
            <person name="Mohd Noor M.I."/>
            <person name="Ong R.C."/>
            <person name="Putra M."/>
            <person name="Sireger I.Z."/>
            <person name="Indrioko S."/>
            <person name="Kosugi Y."/>
            <person name="Izuno A."/>
            <person name="Isagi Y."/>
            <person name="Lee S.L."/>
            <person name="Shimizu K.K."/>
        </authorList>
    </citation>
    <scope>NUCLEOTIDE SEQUENCE [LARGE SCALE GENOMIC DNA]</scope>
    <source>
        <strain evidence="13">214</strain>
    </source>
</reference>
<dbReference type="SUPFAM" id="SSF57667">
    <property type="entry name" value="beta-beta-alpha zinc fingers"/>
    <property type="match status" value="1"/>
</dbReference>
<evidence type="ECO:0000256" key="5">
    <source>
        <dbReference type="ARBA" id="ARBA00022833"/>
    </source>
</evidence>
<keyword evidence="14" id="KW-1185">Reference proteome</keyword>
<feature type="region of interest" description="Disordered" evidence="11">
    <location>
        <begin position="546"/>
        <end position="588"/>
    </location>
</feature>
<evidence type="ECO:0000256" key="11">
    <source>
        <dbReference type="SAM" id="MobiDB-lite"/>
    </source>
</evidence>
<gene>
    <name evidence="13" type="ORF">SLEP1_g17148</name>
</gene>
<evidence type="ECO:0000256" key="1">
    <source>
        <dbReference type="ARBA" id="ARBA00004123"/>
    </source>
</evidence>
<evidence type="ECO:0000259" key="12">
    <source>
        <dbReference type="PROSITE" id="PS50808"/>
    </source>
</evidence>
<feature type="compositionally biased region" description="Basic and acidic residues" evidence="11">
    <location>
        <begin position="1"/>
        <end position="12"/>
    </location>
</feature>
<dbReference type="GO" id="GO:0003677">
    <property type="term" value="F:DNA binding"/>
    <property type="evidence" value="ECO:0007669"/>
    <property type="project" value="UniProtKB-KW"/>
</dbReference>
<dbReference type="SUPFAM" id="SSF53098">
    <property type="entry name" value="Ribonuclease H-like"/>
    <property type="match status" value="1"/>
</dbReference>